<dbReference type="Proteomes" id="UP000004995">
    <property type="component" value="Unassembled WGS sequence"/>
</dbReference>
<dbReference type="PANTHER" id="PTHR33165:SF76">
    <property type="entry name" value="OS01G0526550 PROTEIN"/>
    <property type="match status" value="1"/>
</dbReference>
<organism evidence="2 3">
    <name type="scientific">Setaria italica</name>
    <name type="common">Foxtail millet</name>
    <name type="synonym">Panicum italicum</name>
    <dbReference type="NCBI Taxonomy" id="4555"/>
    <lineage>
        <taxon>Eukaryota</taxon>
        <taxon>Viridiplantae</taxon>
        <taxon>Streptophyta</taxon>
        <taxon>Embryophyta</taxon>
        <taxon>Tracheophyta</taxon>
        <taxon>Spermatophyta</taxon>
        <taxon>Magnoliopsida</taxon>
        <taxon>Liliopsida</taxon>
        <taxon>Poales</taxon>
        <taxon>Poaceae</taxon>
        <taxon>PACMAD clade</taxon>
        <taxon>Panicoideae</taxon>
        <taxon>Panicodae</taxon>
        <taxon>Paniceae</taxon>
        <taxon>Cenchrinae</taxon>
        <taxon>Setaria</taxon>
    </lineage>
</organism>
<evidence type="ECO:0000259" key="1">
    <source>
        <dbReference type="Pfam" id="PF03478"/>
    </source>
</evidence>
<protein>
    <recommendedName>
        <fullName evidence="1">KIB1-4 beta-propeller domain-containing protein</fullName>
    </recommendedName>
</protein>
<dbReference type="Pfam" id="PF03478">
    <property type="entry name" value="Beta-prop_KIB1-4"/>
    <property type="match status" value="1"/>
</dbReference>
<dbReference type="AlphaFoldDB" id="K3XQB3"/>
<keyword evidence="3" id="KW-1185">Reference proteome</keyword>
<reference evidence="3" key="1">
    <citation type="journal article" date="2012" name="Nat. Biotechnol.">
        <title>Reference genome sequence of the model plant Setaria.</title>
        <authorList>
            <person name="Bennetzen J.L."/>
            <person name="Schmutz J."/>
            <person name="Wang H."/>
            <person name="Percifield R."/>
            <person name="Hawkins J."/>
            <person name="Pontaroli A.C."/>
            <person name="Estep M."/>
            <person name="Feng L."/>
            <person name="Vaughn J.N."/>
            <person name="Grimwood J."/>
            <person name="Jenkins J."/>
            <person name="Barry K."/>
            <person name="Lindquist E."/>
            <person name="Hellsten U."/>
            <person name="Deshpande S."/>
            <person name="Wang X."/>
            <person name="Wu X."/>
            <person name="Mitros T."/>
            <person name="Triplett J."/>
            <person name="Yang X."/>
            <person name="Ye C.Y."/>
            <person name="Mauro-Herrera M."/>
            <person name="Wang L."/>
            <person name="Li P."/>
            <person name="Sharma M."/>
            <person name="Sharma R."/>
            <person name="Ronald P.C."/>
            <person name="Panaud O."/>
            <person name="Kellogg E.A."/>
            <person name="Brutnell T.P."/>
            <person name="Doust A.N."/>
            <person name="Tuskan G.A."/>
            <person name="Rokhsar D."/>
            <person name="Devos K.M."/>
        </authorList>
    </citation>
    <scope>NUCLEOTIDE SEQUENCE [LARGE SCALE GENOMIC DNA]</scope>
    <source>
        <strain evidence="3">cv. Yugu1</strain>
    </source>
</reference>
<name>K3XQB3_SETIT</name>
<evidence type="ECO:0000313" key="3">
    <source>
        <dbReference type="Proteomes" id="UP000004995"/>
    </source>
</evidence>
<sequence>MEGSNDWGSLPWLILERVAGADNLTDPKDFVHIRSVCPKWRDAIRPIRPTAHGLFQPPIMVTEGPPDEDYSGRVLFHSVSSDESHLIQLTALQGKRVAGSGAGLLIGIDQRDDLSGVLVNPLTGKSTALPRLPDCFHGGVSPPAVEVVVVVVWVWAPGRGPTVALWRRGSDDGWATTHDADPGRFWASLPQHWNRLVTHGPQVLEGELAAAADEEKELANGGTAFLPGSKAVYLVEHEGKVRFLFEYYGYNPEMPAGKRVNFALNDMVGDGMANVDWADAPELQDKAIFRSGKDGACYVIPASDDLGLSKNSVYYFDWRHLEEAEDGGGRTEAFCLCKVDMLEGVDTIVKQVPNPKCRAWETTT</sequence>
<reference evidence="2" key="2">
    <citation type="submission" date="2018-08" db="UniProtKB">
        <authorList>
            <consortium name="EnsemblPlants"/>
        </authorList>
    </citation>
    <scope>IDENTIFICATION</scope>
    <source>
        <strain evidence="2">Yugu1</strain>
    </source>
</reference>
<accession>K3XQB3</accession>
<dbReference type="eggNOG" id="ENOG502R4AG">
    <property type="taxonomic scope" value="Eukaryota"/>
</dbReference>
<dbReference type="InParanoid" id="K3XQB3"/>
<feature type="domain" description="KIB1-4 beta-propeller" evidence="1">
    <location>
        <begin position="78"/>
        <end position="323"/>
    </location>
</feature>
<dbReference type="PANTHER" id="PTHR33165">
    <property type="entry name" value="F-BOX DOMAIN CONTAINING PROTEIN-LIKE-RELATED"/>
    <property type="match status" value="1"/>
</dbReference>
<evidence type="ECO:0000313" key="2">
    <source>
        <dbReference type="EnsemblPlants" id="KQL06250"/>
    </source>
</evidence>
<dbReference type="Gramene" id="KQL06250">
    <property type="protein sequence ID" value="KQL06250"/>
    <property type="gene ID" value="SETIT_004096mg"/>
</dbReference>
<dbReference type="InterPro" id="IPR005174">
    <property type="entry name" value="KIB1-4_b-propeller"/>
</dbReference>
<dbReference type="EnsemblPlants" id="KQL06250">
    <property type="protein sequence ID" value="KQL06250"/>
    <property type="gene ID" value="SETIT_004096mg"/>
</dbReference>
<dbReference type="EMBL" id="AGNK02003236">
    <property type="status" value="NOT_ANNOTATED_CDS"/>
    <property type="molecule type" value="Genomic_DNA"/>
</dbReference>
<dbReference type="HOGENOM" id="CLU_832619_0_0_1"/>
<proteinExistence type="predicted"/>
<dbReference type="OMA" id="GRTEAFC"/>